<dbReference type="AlphaFoldDB" id="A0A803SLA2"/>
<reference evidence="3" key="3">
    <citation type="submission" date="2025-09" db="UniProtKB">
        <authorList>
            <consortium name="Ensembl"/>
        </authorList>
    </citation>
    <scope>IDENTIFICATION</scope>
</reference>
<reference evidence="3" key="2">
    <citation type="submission" date="2025-08" db="UniProtKB">
        <authorList>
            <consortium name="Ensembl"/>
        </authorList>
    </citation>
    <scope>IDENTIFICATION</scope>
</reference>
<dbReference type="GeneTree" id="ENSGT00940000158347"/>
<dbReference type="Ensembl" id="ENSACAT00000045351.1">
    <property type="protein sequence ID" value="ENSACAP00000023742.1"/>
    <property type="gene ID" value="ENSACAG00000042425.1"/>
</dbReference>
<evidence type="ECO:0000259" key="2">
    <source>
        <dbReference type="Pfam" id="PF02225"/>
    </source>
</evidence>
<dbReference type="InParanoid" id="A0A803SLA2"/>
<name>A0A803SLA2_ANOCA</name>
<dbReference type="SUPFAM" id="SSF52025">
    <property type="entry name" value="PA domain"/>
    <property type="match status" value="1"/>
</dbReference>
<dbReference type="Proteomes" id="UP000001646">
    <property type="component" value="Unplaced"/>
</dbReference>
<evidence type="ECO:0000313" key="3">
    <source>
        <dbReference type="Ensembl" id="ENSACAP00000023742.1"/>
    </source>
</evidence>
<sequence length="138" mass="14699">MNWGRKLSAVCLLILAGVLRAVQAVPVKANVSVLYVNALKNATESERCECGLYGVHSPVASVHGPVVAPNASSLQACLWNTRFPATGSPWIALIERGNCTFTEKIQRAAAQGAEAVVIYNSIMNGNYTVPMAHPGKCF</sequence>
<protein>
    <recommendedName>
        <fullName evidence="2">PA domain-containing protein</fullName>
    </recommendedName>
</protein>
<reference evidence="3" key="1">
    <citation type="submission" date="2009-12" db="EMBL/GenBank/DDBJ databases">
        <title>The Genome Sequence of Anolis carolinensis (Green Anole Lizard).</title>
        <authorList>
            <consortium name="The Genome Sequencing Platform"/>
            <person name="Di Palma F."/>
            <person name="Alfoldi J."/>
            <person name="Heiman D."/>
            <person name="Young S."/>
            <person name="Grabherr M."/>
            <person name="Johnson J."/>
            <person name="Lander E.S."/>
            <person name="Lindblad-Toh K."/>
        </authorList>
    </citation>
    <scope>NUCLEOTIDE SEQUENCE [LARGE SCALE GENOMIC DNA]</scope>
    <source>
        <strain evidence="3">JBL SC #1</strain>
    </source>
</reference>
<dbReference type="Pfam" id="PF02225">
    <property type="entry name" value="PA"/>
    <property type="match status" value="1"/>
</dbReference>
<accession>A0A803SLA2</accession>
<keyword evidence="1" id="KW-0732">Signal</keyword>
<dbReference type="InterPro" id="IPR003137">
    <property type="entry name" value="PA_domain"/>
</dbReference>
<dbReference type="InterPro" id="IPR046450">
    <property type="entry name" value="PA_dom_sf"/>
</dbReference>
<feature type="signal peptide" evidence="1">
    <location>
        <begin position="1"/>
        <end position="24"/>
    </location>
</feature>
<feature type="chain" id="PRO_5032638872" description="PA domain-containing protein" evidence="1">
    <location>
        <begin position="25"/>
        <end position="138"/>
    </location>
</feature>
<organism evidence="3 4">
    <name type="scientific">Anolis carolinensis</name>
    <name type="common">Green anole</name>
    <name type="synonym">American chameleon</name>
    <dbReference type="NCBI Taxonomy" id="28377"/>
    <lineage>
        <taxon>Eukaryota</taxon>
        <taxon>Metazoa</taxon>
        <taxon>Chordata</taxon>
        <taxon>Craniata</taxon>
        <taxon>Vertebrata</taxon>
        <taxon>Euteleostomi</taxon>
        <taxon>Lepidosauria</taxon>
        <taxon>Squamata</taxon>
        <taxon>Bifurcata</taxon>
        <taxon>Unidentata</taxon>
        <taxon>Episquamata</taxon>
        <taxon>Toxicofera</taxon>
        <taxon>Iguania</taxon>
        <taxon>Dactyloidae</taxon>
        <taxon>Anolis</taxon>
    </lineage>
</organism>
<keyword evidence="4" id="KW-1185">Reference proteome</keyword>
<dbReference type="Gene3D" id="3.50.30.30">
    <property type="match status" value="1"/>
</dbReference>
<gene>
    <name evidence="3" type="primary">rnf128</name>
</gene>
<feature type="domain" description="PA" evidence="2">
    <location>
        <begin position="62"/>
        <end position="124"/>
    </location>
</feature>
<evidence type="ECO:0000256" key="1">
    <source>
        <dbReference type="SAM" id="SignalP"/>
    </source>
</evidence>
<evidence type="ECO:0000313" key="4">
    <source>
        <dbReference type="Proteomes" id="UP000001646"/>
    </source>
</evidence>
<proteinExistence type="predicted"/>